<keyword evidence="3" id="KW-1185">Reference proteome</keyword>
<reference evidence="2 3" key="1">
    <citation type="journal article" date="2015" name="Genome Announc.">
        <title>Draft Genome Sequence and Gene Annotation of the Entomopathogenic Fungus Verticillium hemipterigenum.</title>
        <authorList>
            <person name="Horn F."/>
            <person name="Habel A."/>
            <person name="Scharf D.H."/>
            <person name="Dworschak J."/>
            <person name="Brakhage A.A."/>
            <person name="Guthke R."/>
            <person name="Hertweck C."/>
            <person name="Linde J."/>
        </authorList>
    </citation>
    <scope>NUCLEOTIDE SEQUENCE [LARGE SCALE GENOMIC DNA]</scope>
</reference>
<accession>A0A0A1T3N0</accession>
<dbReference type="Proteomes" id="UP000039046">
    <property type="component" value="Unassembled WGS sequence"/>
</dbReference>
<protein>
    <submittedName>
        <fullName evidence="2">Uncharacterized protein</fullName>
    </submittedName>
</protein>
<name>A0A0A1T3N0_9HYPO</name>
<sequence>MVNMNFHKRLSNSDSVNSVTSLLSSTPSTTSSFASFFSTTPSERRRDTLRIGLVRRLSNIKTRVRDEWKKGQGKDVVVNAFSQQTTNARHSGLFMTI</sequence>
<feature type="region of interest" description="Disordered" evidence="1">
    <location>
        <begin position="18"/>
        <end position="44"/>
    </location>
</feature>
<proteinExistence type="predicted"/>
<dbReference type="EMBL" id="CDHN01000004">
    <property type="protein sequence ID" value="CEJ91781.1"/>
    <property type="molecule type" value="Genomic_DNA"/>
</dbReference>
<evidence type="ECO:0000256" key="1">
    <source>
        <dbReference type="SAM" id="MobiDB-lite"/>
    </source>
</evidence>
<dbReference type="AlphaFoldDB" id="A0A0A1T3N0"/>
<evidence type="ECO:0000313" key="3">
    <source>
        <dbReference type="Proteomes" id="UP000039046"/>
    </source>
</evidence>
<gene>
    <name evidence="2" type="ORF">VHEMI07473</name>
</gene>
<feature type="compositionally biased region" description="Low complexity" evidence="1">
    <location>
        <begin position="18"/>
        <end position="41"/>
    </location>
</feature>
<evidence type="ECO:0000313" key="2">
    <source>
        <dbReference type="EMBL" id="CEJ91781.1"/>
    </source>
</evidence>
<dbReference type="HOGENOM" id="CLU_2348171_0_0_1"/>
<organism evidence="2 3">
    <name type="scientific">[Torrubiella] hemipterigena</name>
    <dbReference type="NCBI Taxonomy" id="1531966"/>
    <lineage>
        <taxon>Eukaryota</taxon>
        <taxon>Fungi</taxon>
        <taxon>Dikarya</taxon>
        <taxon>Ascomycota</taxon>
        <taxon>Pezizomycotina</taxon>
        <taxon>Sordariomycetes</taxon>
        <taxon>Hypocreomycetidae</taxon>
        <taxon>Hypocreales</taxon>
        <taxon>Clavicipitaceae</taxon>
        <taxon>Clavicipitaceae incertae sedis</taxon>
        <taxon>'Torrubiella' clade</taxon>
    </lineage>
</organism>